<dbReference type="STRING" id="1229276.DI53_1731"/>
<keyword evidence="1" id="KW-0812">Transmembrane</keyword>
<dbReference type="EMBL" id="JJMU01000024">
    <property type="protein sequence ID" value="KGE14702.1"/>
    <property type="molecule type" value="Genomic_DNA"/>
</dbReference>
<gene>
    <name evidence="2" type="ORF">DI53_1731</name>
</gene>
<feature type="transmembrane region" description="Helical" evidence="1">
    <location>
        <begin position="67"/>
        <end position="87"/>
    </location>
</feature>
<keyword evidence="3" id="KW-1185">Reference proteome</keyword>
<dbReference type="RefSeq" id="WP_037497617.1">
    <property type="nucleotide sequence ID" value="NZ_JJMU01000024.1"/>
</dbReference>
<keyword evidence="1" id="KW-1133">Transmembrane helix</keyword>
<sequence>MRNLVHQTRQAFYFSLGFYILAIVLKLLQFAFADVLISIALLLSLVWTVLVLREIMLSGNLTAMERILLIIFMIFGNIIAGIAYFFFIRERVIPRQGNNRS</sequence>
<dbReference type="PATRIC" id="fig|1229276.3.peg.1781"/>
<dbReference type="Proteomes" id="UP000031802">
    <property type="component" value="Unassembled WGS sequence"/>
</dbReference>
<evidence type="ECO:0000313" key="3">
    <source>
        <dbReference type="Proteomes" id="UP000031802"/>
    </source>
</evidence>
<keyword evidence="1" id="KW-0472">Membrane</keyword>
<evidence type="ECO:0000313" key="2">
    <source>
        <dbReference type="EMBL" id="KGE14702.1"/>
    </source>
</evidence>
<evidence type="ECO:0000256" key="1">
    <source>
        <dbReference type="SAM" id="Phobius"/>
    </source>
</evidence>
<reference evidence="2 3" key="2">
    <citation type="journal article" date="2015" name="PLoS ONE">
        <title>Whole-Genome Optical Mapping and Finished Genome Sequence of Sphingobacterium deserti sp. nov., a New Species Isolated from the Western Desert of China.</title>
        <authorList>
            <person name="Teng C."/>
            <person name="Zhou Z."/>
            <person name="Molnar I."/>
            <person name="Li X."/>
            <person name="Tang R."/>
            <person name="Chen M."/>
            <person name="Wang L."/>
            <person name="Su S."/>
            <person name="Zhang W."/>
            <person name="Lin M."/>
        </authorList>
    </citation>
    <scope>NUCLEOTIDE SEQUENCE [LARGE SCALE GENOMIC DNA]</scope>
    <source>
        <strain evidence="3">ACCC05744</strain>
    </source>
</reference>
<feature type="transmembrane region" description="Helical" evidence="1">
    <location>
        <begin position="35"/>
        <end position="55"/>
    </location>
</feature>
<organism evidence="2 3">
    <name type="scientific">Sphingobacterium deserti</name>
    <dbReference type="NCBI Taxonomy" id="1229276"/>
    <lineage>
        <taxon>Bacteria</taxon>
        <taxon>Pseudomonadati</taxon>
        <taxon>Bacteroidota</taxon>
        <taxon>Sphingobacteriia</taxon>
        <taxon>Sphingobacteriales</taxon>
        <taxon>Sphingobacteriaceae</taxon>
        <taxon>Sphingobacterium</taxon>
    </lineage>
</organism>
<dbReference type="OrthoDB" id="714196at2"/>
<protein>
    <submittedName>
        <fullName evidence="2">Uncharacterized protein</fullName>
    </submittedName>
</protein>
<accession>A0A0B8T1D9</accession>
<feature type="transmembrane region" description="Helical" evidence="1">
    <location>
        <begin position="12"/>
        <end position="29"/>
    </location>
</feature>
<name>A0A0B8T1D9_9SPHI</name>
<proteinExistence type="predicted"/>
<reference evidence="3" key="1">
    <citation type="submission" date="2014-04" db="EMBL/GenBank/DDBJ databases">
        <title>Whole-Genome optical mapping and complete genome sequence of Sphingobacterium deserti sp. nov., a new spaces isolated from desert in the west of China.</title>
        <authorList>
            <person name="Teng C."/>
            <person name="Zhou Z."/>
            <person name="Li X."/>
            <person name="Chen M."/>
            <person name="Lin M."/>
            <person name="Wang L."/>
            <person name="Su S."/>
            <person name="Zhang C."/>
            <person name="Zhang W."/>
        </authorList>
    </citation>
    <scope>NUCLEOTIDE SEQUENCE [LARGE SCALE GENOMIC DNA]</scope>
    <source>
        <strain evidence="3">ACCC05744</strain>
    </source>
</reference>
<comment type="caution">
    <text evidence="2">The sequence shown here is derived from an EMBL/GenBank/DDBJ whole genome shotgun (WGS) entry which is preliminary data.</text>
</comment>
<dbReference type="AlphaFoldDB" id="A0A0B8T1D9"/>